<dbReference type="SUPFAM" id="SSF53822">
    <property type="entry name" value="Periplasmic binding protein-like I"/>
    <property type="match status" value="1"/>
</dbReference>
<evidence type="ECO:0000256" key="2">
    <source>
        <dbReference type="ARBA" id="ARBA00022729"/>
    </source>
</evidence>
<reference evidence="3 4" key="1">
    <citation type="submission" date="2017-05" db="EMBL/GenBank/DDBJ databases">
        <title>Polyphasic characterization of four soil-derived phenanthrene-degrading Acidovorax strains and proposal of Acidovorax phenanthrenivorans sp. nov.</title>
        <authorList>
            <person name="Singleton D.R."/>
            <person name="Lee J."/>
            <person name="Dickey A.N."/>
            <person name="Stroud A."/>
            <person name="Scholl E.H."/>
            <person name="Wright F.A."/>
            <person name="Aitken M.D."/>
        </authorList>
    </citation>
    <scope>NUCLEOTIDE SEQUENCE [LARGE SCALE GENOMIC DNA]</scope>
    <source>
        <strain evidence="3">NA3</strain>
    </source>
</reference>
<sequence length="448" mass="47570">MNKLQSVGLKSGAAVLRPCVLAVIAAVAGTLAPVSASGAQATAPSAAVSQAKPVKLALIESLSGPFANTGEAVFRNVFWAIERVNARGGVRLPAAAGGARPLALERYDSKGQNEEALSALRAAIDDGAQVILQGNSSATAAVLIDAINKHNEREPGKRVLFLNYSAVDPILTNEKCSFWHFRFDAHADMRMAALMEVVREDKALKSVYLIGQDYSFGQAVLREAKRQLAAQRPDVAVVGDELHPVGRVKDFAPYAVKIKASGAQAVVTGNWGNDLTLLVKAAREVGFDGSFYTFYGNALGAPAALGDAGVGKVVAVADWLPNVPGAQSEAFYQSFRSRFPKPEDDYVHMRMQLMVEALAQSIERAGSTDVVAVARQMEKSSVQLAGQGGSMRAADHQFQQALAVGVMDKKGAPGVKFDVEGSGYGFRVVRQIAAAKAQQPHSCTMQRF</sequence>
<dbReference type="InterPro" id="IPR028081">
    <property type="entry name" value="Leu-bd"/>
</dbReference>
<dbReference type="RefSeq" id="WP_086911850.1">
    <property type="nucleotide sequence ID" value="NZ_CP021359.1"/>
</dbReference>
<keyword evidence="4" id="KW-1185">Reference proteome</keyword>
<organism evidence="3 4">
    <name type="scientific">Acidovorax carolinensis</name>
    <dbReference type="NCBI Taxonomy" id="553814"/>
    <lineage>
        <taxon>Bacteria</taxon>
        <taxon>Pseudomonadati</taxon>
        <taxon>Pseudomonadota</taxon>
        <taxon>Betaproteobacteria</taxon>
        <taxon>Burkholderiales</taxon>
        <taxon>Comamonadaceae</taxon>
        <taxon>Acidovorax</taxon>
    </lineage>
</organism>
<accession>A0A240U096</accession>
<comment type="similarity">
    <text evidence="1">Belongs to the leucine-binding protein family.</text>
</comment>
<dbReference type="KEGG" id="acin:CBP34_05950"/>
<dbReference type="AlphaFoldDB" id="A0A240TRJ7"/>
<dbReference type="InterPro" id="IPR028082">
    <property type="entry name" value="Peripla_BP_I"/>
</dbReference>
<accession>A0A240TRJ7</accession>
<dbReference type="CDD" id="cd06329">
    <property type="entry name" value="PBP1_SBP-like"/>
    <property type="match status" value="1"/>
</dbReference>
<dbReference type="Proteomes" id="UP000194432">
    <property type="component" value="Chromosome 1"/>
</dbReference>
<evidence type="ECO:0000313" key="3">
    <source>
        <dbReference type="EMBL" id="ART51299.1"/>
    </source>
</evidence>
<gene>
    <name evidence="3" type="ORF">CBP34_05950</name>
</gene>
<dbReference type="KEGG" id="acid:CBP33_06165"/>
<evidence type="ECO:0000313" key="4">
    <source>
        <dbReference type="Proteomes" id="UP000194432"/>
    </source>
</evidence>
<dbReference type="Gene3D" id="3.40.50.2300">
    <property type="match status" value="2"/>
</dbReference>
<evidence type="ECO:0000256" key="1">
    <source>
        <dbReference type="ARBA" id="ARBA00010062"/>
    </source>
</evidence>
<dbReference type="Pfam" id="PF13458">
    <property type="entry name" value="Peripla_BP_6"/>
    <property type="match status" value="1"/>
</dbReference>
<keyword evidence="2" id="KW-0732">Signal</keyword>
<proteinExistence type="inferred from homology"/>
<dbReference type="PANTHER" id="PTHR30483">
    <property type="entry name" value="LEUCINE-SPECIFIC-BINDING PROTEIN"/>
    <property type="match status" value="1"/>
</dbReference>
<name>A0A240TRJ7_9BURK</name>
<dbReference type="InterPro" id="IPR051010">
    <property type="entry name" value="BCAA_transport"/>
</dbReference>
<dbReference type="EMBL" id="CP021361">
    <property type="protein sequence ID" value="ART51299.1"/>
    <property type="molecule type" value="Genomic_DNA"/>
</dbReference>
<protein>
    <submittedName>
        <fullName evidence="3">Branched-chain amino acid ABC transporter substrate-binding protein</fullName>
    </submittedName>
</protein>